<feature type="non-terminal residue" evidence="2">
    <location>
        <position position="1"/>
    </location>
</feature>
<keyword evidence="3" id="KW-1185">Reference proteome</keyword>
<sequence length="130" mass="14435">KENRDSHDKHCRQDEQGVCSLAHHSGGVTSLFTSGERVNVSFPGAVAHSHSADNTDNIPFSQSNTGKKNYQHQEEEEEQQQQNSLITRTGKIINIKKRKNNNNKTKPPPPPTTTTKTPLAWTTLFGASSR</sequence>
<proteinExistence type="predicted"/>
<evidence type="ECO:0000313" key="2">
    <source>
        <dbReference type="EMBL" id="KAK7460715.1"/>
    </source>
</evidence>
<protein>
    <submittedName>
        <fullName evidence="2">Uncharacterized protein</fullName>
    </submittedName>
</protein>
<reference evidence="2 3" key="1">
    <citation type="journal article" date="2023" name="Sci. Data">
        <title>Genome assembly of the Korean intertidal mud-creeper Batillaria attramentaria.</title>
        <authorList>
            <person name="Patra A.K."/>
            <person name="Ho P.T."/>
            <person name="Jun S."/>
            <person name="Lee S.J."/>
            <person name="Kim Y."/>
            <person name="Won Y.J."/>
        </authorList>
    </citation>
    <scope>NUCLEOTIDE SEQUENCE [LARGE SCALE GENOMIC DNA]</scope>
    <source>
        <strain evidence="2">Wonlab-2016</strain>
    </source>
</reference>
<feature type="non-terminal residue" evidence="2">
    <location>
        <position position="130"/>
    </location>
</feature>
<dbReference type="Proteomes" id="UP001519460">
    <property type="component" value="Unassembled WGS sequence"/>
</dbReference>
<evidence type="ECO:0000313" key="3">
    <source>
        <dbReference type="Proteomes" id="UP001519460"/>
    </source>
</evidence>
<name>A0ABD0J591_9CAEN</name>
<feature type="compositionally biased region" description="Low complexity" evidence="1">
    <location>
        <begin position="80"/>
        <end position="93"/>
    </location>
</feature>
<accession>A0ABD0J591</accession>
<dbReference type="AlphaFoldDB" id="A0ABD0J591"/>
<comment type="caution">
    <text evidence="2">The sequence shown here is derived from an EMBL/GenBank/DDBJ whole genome shotgun (WGS) entry which is preliminary data.</text>
</comment>
<dbReference type="EMBL" id="JACVVK020000648">
    <property type="protein sequence ID" value="KAK7460715.1"/>
    <property type="molecule type" value="Genomic_DNA"/>
</dbReference>
<feature type="region of interest" description="Disordered" evidence="1">
    <location>
        <begin position="45"/>
        <end position="130"/>
    </location>
</feature>
<organism evidence="2 3">
    <name type="scientific">Batillaria attramentaria</name>
    <dbReference type="NCBI Taxonomy" id="370345"/>
    <lineage>
        <taxon>Eukaryota</taxon>
        <taxon>Metazoa</taxon>
        <taxon>Spiralia</taxon>
        <taxon>Lophotrochozoa</taxon>
        <taxon>Mollusca</taxon>
        <taxon>Gastropoda</taxon>
        <taxon>Caenogastropoda</taxon>
        <taxon>Sorbeoconcha</taxon>
        <taxon>Cerithioidea</taxon>
        <taxon>Batillariidae</taxon>
        <taxon>Batillaria</taxon>
    </lineage>
</organism>
<evidence type="ECO:0000256" key="1">
    <source>
        <dbReference type="SAM" id="MobiDB-lite"/>
    </source>
</evidence>
<feature type="compositionally biased region" description="Polar residues" evidence="1">
    <location>
        <begin position="52"/>
        <end position="68"/>
    </location>
</feature>
<gene>
    <name evidence="2" type="ORF">BaRGS_00038861</name>
</gene>